<dbReference type="SUPFAM" id="SSF52374">
    <property type="entry name" value="Nucleotidylyl transferase"/>
    <property type="match status" value="1"/>
</dbReference>
<dbReference type="InterPro" id="IPR029056">
    <property type="entry name" value="Ribokinase-like"/>
</dbReference>
<dbReference type="GO" id="GO:0016301">
    <property type="term" value="F:kinase activity"/>
    <property type="evidence" value="ECO:0007669"/>
    <property type="project" value="UniProtKB-KW"/>
</dbReference>
<evidence type="ECO:0000256" key="2">
    <source>
        <dbReference type="ARBA" id="ARBA00022695"/>
    </source>
</evidence>
<dbReference type="EMBL" id="BAAAYK010000038">
    <property type="protein sequence ID" value="GAA3358107.1"/>
    <property type="molecule type" value="Genomic_DNA"/>
</dbReference>
<evidence type="ECO:0000259" key="5">
    <source>
        <dbReference type="Pfam" id="PF00294"/>
    </source>
</evidence>
<keyword evidence="7" id="KW-0418">Kinase</keyword>
<keyword evidence="3" id="KW-0511">Multifunctional enzyme</keyword>
<reference evidence="8" key="1">
    <citation type="journal article" date="2019" name="Int. J. Syst. Evol. Microbiol.">
        <title>The Global Catalogue of Microorganisms (GCM) 10K type strain sequencing project: providing services to taxonomists for standard genome sequencing and annotation.</title>
        <authorList>
            <consortium name="The Broad Institute Genomics Platform"/>
            <consortium name="The Broad Institute Genome Sequencing Center for Infectious Disease"/>
            <person name="Wu L."/>
            <person name="Ma J."/>
        </authorList>
    </citation>
    <scope>NUCLEOTIDE SEQUENCE [LARGE SCALE GENOMIC DNA]</scope>
    <source>
        <strain evidence="8">JCM 9687</strain>
    </source>
</reference>
<dbReference type="Pfam" id="PF00294">
    <property type="entry name" value="PfkB"/>
    <property type="match status" value="1"/>
</dbReference>
<dbReference type="Pfam" id="PF01467">
    <property type="entry name" value="CTP_transf_like"/>
    <property type="match status" value="1"/>
</dbReference>
<proteinExistence type="predicted"/>
<evidence type="ECO:0000256" key="3">
    <source>
        <dbReference type="ARBA" id="ARBA00023268"/>
    </source>
</evidence>
<dbReference type="Gene3D" id="3.40.50.620">
    <property type="entry name" value="HUPs"/>
    <property type="match status" value="1"/>
</dbReference>
<evidence type="ECO:0000313" key="8">
    <source>
        <dbReference type="Proteomes" id="UP001500483"/>
    </source>
</evidence>
<dbReference type="PANTHER" id="PTHR43793">
    <property type="entry name" value="FAD SYNTHASE"/>
    <property type="match status" value="1"/>
</dbReference>
<comment type="caution">
    <text evidence="7">The sequence shown here is derived from an EMBL/GenBank/DDBJ whole genome shotgun (WGS) entry which is preliminary data.</text>
</comment>
<evidence type="ECO:0000256" key="4">
    <source>
        <dbReference type="ARBA" id="ARBA00023277"/>
    </source>
</evidence>
<evidence type="ECO:0000256" key="1">
    <source>
        <dbReference type="ARBA" id="ARBA00022679"/>
    </source>
</evidence>
<name>A0ABP6RQU2_9PSEU</name>
<evidence type="ECO:0000313" key="7">
    <source>
        <dbReference type="EMBL" id="GAA3358107.1"/>
    </source>
</evidence>
<keyword evidence="1" id="KW-0808">Transferase</keyword>
<organism evidence="7 8">
    <name type="scientific">Saccharopolyspora gregorii</name>
    <dbReference type="NCBI Taxonomy" id="33914"/>
    <lineage>
        <taxon>Bacteria</taxon>
        <taxon>Bacillati</taxon>
        <taxon>Actinomycetota</taxon>
        <taxon>Actinomycetes</taxon>
        <taxon>Pseudonocardiales</taxon>
        <taxon>Pseudonocardiaceae</taxon>
        <taxon>Saccharopolyspora</taxon>
    </lineage>
</organism>
<feature type="domain" description="Carbohydrate kinase PfkB" evidence="5">
    <location>
        <begin position="9"/>
        <end position="292"/>
    </location>
</feature>
<dbReference type="PANTHER" id="PTHR43793:SF2">
    <property type="entry name" value="BIFUNCTIONAL PROTEIN HLDE"/>
    <property type="match status" value="1"/>
</dbReference>
<evidence type="ECO:0000259" key="6">
    <source>
        <dbReference type="Pfam" id="PF01467"/>
    </source>
</evidence>
<sequence length="455" mass="46954">MTVRRGPLVVVGDVLLDVDVHGSARRTCPDASAPVVDVASRERRPGGAGLAASIAARANAEVVLVTGVGGQAGADVVRLLGDRVRLAGLPFSGETPGKTRIRSGGRTLLRADSGDGRVLDGPLDPELPGLLRSAGAVLVSDYGRGATANPFLRRALRQLPADVPLVWDPHPRGGVPVGRADLVVPDLAEAVAFTGGSDVDDPALLARALLRRWGCGGVAVTLGAAGAVVVPQAVTGRIPVQPAPPGADACGSGDCFAVITALALADGADPVEAVTEGVRRAGRFVASGGAAQLSEPEPRPGNGGTGTAFEVAERVRRDGGRLVVTGGCFDLLHPGHVRLLERARELGDALVVCLNSDDSVRRIKGAHRPLVGHADRKRLLEALESVTAVVVFDESSPCALLERLRPDVWVKGDDYDVATLPEAEVVHRHGGRTVLVPQIAGYSTSRLLTSLRSAG</sequence>
<dbReference type="InterPro" id="IPR050385">
    <property type="entry name" value="Archaeal_FAD_synthase"/>
</dbReference>
<dbReference type="InterPro" id="IPR004821">
    <property type="entry name" value="Cyt_trans-like"/>
</dbReference>
<dbReference type="SUPFAM" id="SSF53613">
    <property type="entry name" value="Ribokinase-like"/>
    <property type="match status" value="1"/>
</dbReference>
<keyword evidence="2" id="KW-0548">Nucleotidyltransferase</keyword>
<keyword evidence="4" id="KW-0119">Carbohydrate metabolism</keyword>
<protein>
    <submittedName>
        <fullName evidence="7">PfkB family carbohydrate kinase</fullName>
    </submittedName>
</protein>
<keyword evidence="8" id="KW-1185">Reference proteome</keyword>
<dbReference type="Proteomes" id="UP001500483">
    <property type="component" value="Unassembled WGS sequence"/>
</dbReference>
<dbReference type="Gene3D" id="3.40.1190.20">
    <property type="match status" value="1"/>
</dbReference>
<feature type="domain" description="Cytidyltransferase-like" evidence="6">
    <location>
        <begin position="324"/>
        <end position="419"/>
    </location>
</feature>
<dbReference type="InterPro" id="IPR014729">
    <property type="entry name" value="Rossmann-like_a/b/a_fold"/>
</dbReference>
<accession>A0ABP6RQU2</accession>
<dbReference type="InterPro" id="IPR011611">
    <property type="entry name" value="PfkB_dom"/>
</dbReference>
<gene>
    <name evidence="7" type="ORF">GCM10020366_28890</name>
</gene>
<dbReference type="NCBIfam" id="TIGR00125">
    <property type="entry name" value="cyt_tran_rel"/>
    <property type="match status" value="1"/>
</dbReference>